<feature type="region of interest" description="Disordered" evidence="1">
    <location>
        <begin position="1"/>
        <end position="39"/>
    </location>
</feature>
<feature type="compositionally biased region" description="Polar residues" evidence="1">
    <location>
        <begin position="21"/>
        <end position="32"/>
    </location>
</feature>
<comment type="caution">
    <text evidence="2">The sequence shown here is derived from an EMBL/GenBank/DDBJ whole genome shotgun (WGS) entry which is preliminary data.</text>
</comment>
<keyword evidence="3" id="KW-1185">Reference proteome</keyword>
<organism evidence="2 3">
    <name type="scientific">Lobosporangium transversale</name>
    <dbReference type="NCBI Taxonomy" id="64571"/>
    <lineage>
        <taxon>Eukaryota</taxon>
        <taxon>Fungi</taxon>
        <taxon>Fungi incertae sedis</taxon>
        <taxon>Mucoromycota</taxon>
        <taxon>Mortierellomycotina</taxon>
        <taxon>Mortierellomycetes</taxon>
        <taxon>Mortierellales</taxon>
        <taxon>Mortierellaceae</taxon>
        <taxon>Lobosporangium</taxon>
    </lineage>
</organism>
<dbReference type="AlphaFoldDB" id="A0A1Y2GK29"/>
<protein>
    <submittedName>
        <fullName evidence="2">Uncharacterized protein</fullName>
    </submittedName>
</protein>
<evidence type="ECO:0000256" key="1">
    <source>
        <dbReference type="SAM" id="MobiDB-lite"/>
    </source>
</evidence>
<proteinExistence type="predicted"/>
<dbReference type="OrthoDB" id="5598843at2759"/>
<dbReference type="Proteomes" id="UP000193648">
    <property type="component" value="Unassembled WGS sequence"/>
</dbReference>
<dbReference type="GeneID" id="33561174"/>
<name>A0A1Y2GK29_9FUNG</name>
<reference evidence="2 3" key="1">
    <citation type="submission" date="2016-07" db="EMBL/GenBank/DDBJ databases">
        <title>Pervasive Adenine N6-methylation of Active Genes in Fungi.</title>
        <authorList>
            <consortium name="DOE Joint Genome Institute"/>
            <person name="Mondo S.J."/>
            <person name="Dannebaum R.O."/>
            <person name="Kuo R.C."/>
            <person name="Labutti K."/>
            <person name="Haridas S."/>
            <person name="Kuo A."/>
            <person name="Salamov A."/>
            <person name="Ahrendt S.R."/>
            <person name="Lipzen A."/>
            <person name="Sullivan W."/>
            <person name="Andreopoulos W.B."/>
            <person name="Clum A."/>
            <person name="Lindquist E."/>
            <person name="Daum C."/>
            <person name="Ramamoorthy G.K."/>
            <person name="Gryganskyi A."/>
            <person name="Culley D."/>
            <person name="Magnuson J.K."/>
            <person name="James T.Y."/>
            <person name="O'Malley M.A."/>
            <person name="Stajich J.E."/>
            <person name="Spatafora J.W."/>
            <person name="Visel A."/>
            <person name="Grigoriev I.V."/>
        </authorList>
    </citation>
    <scope>NUCLEOTIDE SEQUENCE [LARGE SCALE GENOMIC DNA]</scope>
    <source>
        <strain evidence="2 3">NRRL 3116</strain>
    </source>
</reference>
<gene>
    <name evidence="2" type="ORF">BCR41DRAFT_104131</name>
</gene>
<evidence type="ECO:0000313" key="2">
    <source>
        <dbReference type="EMBL" id="ORZ12080.1"/>
    </source>
</evidence>
<dbReference type="RefSeq" id="XP_021879945.1">
    <property type="nucleotide sequence ID" value="XM_022019329.1"/>
</dbReference>
<dbReference type="EMBL" id="MCFF01000026">
    <property type="protein sequence ID" value="ORZ12080.1"/>
    <property type="molecule type" value="Genomic_DNA"/>
</dbReference>
<dbReference type="InParanoid" id="A0A1Y2GK29"/>
<sequence length="123" mass="13216">MPGSGDRKQAVAAGGSRRKTSQSNTPTPSIIASSELGVKSQTTEGYAPVNNFNSQDVVNHFDRTWKAAREYHNQPSASNTGNEIYKGAETMPMTWADKDAAKGLMSNGVSFLAELKRKQAIAP</sequence>
<evidence type="ECO:0000313" key="3">
    <source>
        <dbReference type="Proteomes" id="UP000193648"/>
    </source>
</evidence>
<accession>A0A1Y2GK29</accession>